<keyword evidence="9" id="KW-1185">Reference proteome</keyword>
<protein>
    <submittedName>
        <fullName evidence="8">Tat binding protein 1-interacting protein-domain-containing protein</fullName>
    </submittedName>
</protein>
<comment type="caution">
    <text evidence="8">The sequence shown here is derived from an EMBL/GenBank/DDBJ whole genome shotgun (WGS) entry which is preliminary data.</text>
</comment>
<keyword evidence="3" id="KW-0233">DNA recombination</keyword>
<accession>A0ABR3B2K2</accession>
<evidence type="ECO:0000313" key="9">
    <source>
        <dbReference type="Proteomes" id="UP001448207"/>
    </source>
</evidence>
<comment type="similarity">
    <text evidence="2">Belongs to the HOP2 family.</text>
</comment>
<evidence type="ECO:0000256" key="4">
    <source>
        <dbReference type="ARBA" id="ARBA00023242"/>
    </source>
</evidence>
<gene>
    <name evidence="8" type="ORF">J3Q64DRAFT_1734458</name>
</gene>
<dbReference type="Pfam" id="PF07106">
    <property type="entry name" value="WHD_TBPIP"/>
    <property type="match status" value="1"/>
</dbReference>
<dbReference type="InterPro" id="IPR036388">
    <property type="entry name" value="WH-like_DNA-bd_sf"/>
</dbReference>
<dbReference type="Proteomes" id="UP001448207">
    <property type="component" value="Unassembled WGS sequence"/>
</dbReference>
<proteinExistence type="inferred from homology"/>
<evidence type="ECO:0000256" key="6">
    <source>
        <dbReference type="SAM" id="Coils"/>
    </source>
</evidence>
<feature type="domain" description="Homologous-pairing protein 2 winged helix" evidence="7">
    <location>
        <begin position="15"/>
        <end position="75"/>
    </location>
</feature>
<sequence>MVKRKATNDGKEDEGEQMILKYMKKVNRPYSATDIFNNLHGKYSKPSVVRALDSLTDQNELFVKTYGKMQVYAVKQNIEGIKNEDLEGLQKQVTVLEGKMSNMVEDNRKLNHTLSDLKKEPTTENAKALLEKRKRENAQMREHLETLKSGAVLVTQKIERRMMPNMSYTEKNGAPGENCLEIFSMLLQNTCQANQQHLWKSLGLRKTRCLMKRTH</sequence>
<keyword evidence="6" id="KW-0175">Coiled coil</keyword>
<keyword evidence="5" id="KW-0469">Meiosis</keyword>
<dbReference type="InterPro" id="IPR010776">
    <property type="entry name" value="Hop2_WH_dom"/>
</dbReference>
<name>A0ABR3B2K2_PHYBL</name>
<dbReference type="Gene3D" id="1.10.10.10">
    <property type="entry name" value="Winged helix-like DNA-binding domain superfamily/Winged helix DNA-binding domain"/>
    <property type="match status" value="1"/>
</dbReference>
<evidence type="ECO:0000256" key="1">
    <source>
        <dbReference type="ARBA" id="ARBA00004123"/>
    </source>
</evidence>
<evidence type="ECO:0000256" key="3">
    <source>
        <dbReference type="ARBA" id="ARBA00023172"/>
    </source>
</evidence>
<evidence type="ECO:0000256" key="2">
    <source>
        <dbReference type="ARBA" id="ARBA00007922"/>
    </source>
</evidence>
<comment type="subcellular location">
    <subcellularLocation>
        <location evidence="1">Nucleus</location>
    </subcellularLocation>
</comment>
<dbReference type="PANTHER" id="PTHR15938:SF0">
    <property type="entry name" value="HOMOLOGOUS-PAIRING PROTEIN 2 HOMOLOG"/>
    <property type="match status" value="1"/>
</dbReference>
<evidence type="ECO:0000313" key="8">
    <source>
        <dbReference type="EMBL" id="KAL0087793.1"/>
    </source>
</evidence>
<dbReference type="EMBL" id="JBCLYO010000006">
    <property type="protein sequence ID" value="KAL0087793.1"/>
    <property type="molecule type" value="Genomic_DNA"/>
</dbReference>
<dbReference type="PANTHER" id="PTHR15938">
    <property type="entry name" value="TBP-1 INTERACTING PROTEIN"/>
    <property type="match status" value="1"/>
</dbReference>
<reference evidence="8 9" key="1">
    <citation type="submission" date="2024-04" db="EMBL/GenBank/DDBJ databases">
        <title>Symmetric and asymmetric DNA N6-adenine methylation regulates different biological responses in Mucorales.</title>
        <authorList>
            <consortium name="Lawrence Berkeley National Laboratory"/>
            <person name="Lax C."/>
            <person name="Mondo S.J."/>
            <person name="Osorio-Concepcion M."/>
            <person name="Muszewska A."/>
            <person name="Corrochano-Luque M."/>
            <person name="Gutierrez G."/>
            <person name="Riley R."/>
            <person name="Lipzen A."/>
            <person name="Guo J."/>
            <person name="Hundley H."/>
            <person name="Amirebrahimi M."/>
            <person name="Ng V."/>
            <person name="Lorenzo-Gutierrez D."/>
            <person name="Binder U."/>
            <person name="Yang J."/>
            <person name="Song Y."/>
            <person name="Canovas D."/>
            <person name="Navarro E."/>
            <person name="Freitag M."/>
            <person name="Gabaldon T."/>
            <person name="Grigoriev I.V."/>
            <person name="Corrochano L.M."/>
            <person name="Nicolas F.E."/>
            <person name="Garre V."/>
        </authorList>
    </citation>
    <scope>NUCLEOTIDE SEQUENCE [LARGE SCALE GENOMIC DNA]</scope>
    <source>
        <strain evidence="8 9">L51</strain>
    </source>
</reference>
<keyword evidence="4" id="KW-0539">Nucleus</keyword>
<organism evidence="8 9">
    <name type="scientific">Phycomyces blakesleeanus</name>
    <dbReference type="NCBI Taxonomy" id="4837"/>
    <lineage>
        <taxon>Eukaryota</taxon>
        <taxon>Fungi</taxon>
        <taxon>Fungi incertae sedis</taxon>
        <taxon>Mucoromycota</taxon>
        <taxon>Mucoromycotina</taxon>
        <taxon>Mucoromycetes</taxon>
        <taxon>Mucorales</taxon>
        <taxon>Phycomycetaceae</taxon>
        <taxon>Phycomyces</taxon>
    </lineage>
</organism>
<evidence type="ECO:0000259" key="7">
    <source>
        <dbReference type="Pfam" id="PF07106"/>
    </source>
</evidence>
<feature type="coiled-coil region" evidence="6">
    <location>
        <begin position="86"/>
        <end position="146"/>
    </location>
</feature>
<evidence type="ECO:0000256" key="5">
    <source>
        <dbReference type="ARBA" id="ARBA00023254"/>
    </source>
</evidence>